<comment type="caution">
    <text evidence="4">The sequence shown here is derived from an EMBL/GenBank/DDBJ whole genome shotgun (WGS) entry which is preliminary data.</text>
</comment>
<dbReference type="SUPFAM" id="SSF55729">
    <property type="entry name" value="Acyl-CoA N-acyltransferases (Nat)"/>
    <property type="match status" value="1"/>
</dbReference>
<dbReference type="RefSeq" id="WP_204055150.1">
    <property type="nucleotide sequence ID" value="NZ_BAAAGP010000001.1"/>
</dbReference>
<evidence type="ECO:0000256" key="1">
    <source>
        <dbReference type="ARBA" id="ARBA00022679"/>
    </source>
</evidence>
<keyword evidence="1" id="KW-0808">Transferase</keyword>
<dbReference type="PROSITE" id="PS51186">
    <property type="entry name" value="GNAT"/>
    <property type="match status" value="1"/>
</dbReference>
<keyword evidence="2" id="KW-0012">Acyltransferase</keyword>
<evidence type="ECO:0000256" key="2">
    <source>
        <dbReference type="ARBA" id="ARBA00023315"/>
    </source>
</evidence>
<evidence type="ECO:0000313" key="5">
    <source>
        <dbReference type="Proteomes" id="UP000603904"/>
    </source>
</evidence>
<keyword evidence="5" id="KW-1185">Reference proteome</keyword>
<gene>
    <name evidence="4" type="ORF">Mco01_04030</name>
</gene>
<reference evidence="4 5" key="1">
    <citation type="submission" date="2021-01" db="EMBL/GenBank/DDBJ databases">
        <title>Whole genome shotgun sequence of Microbispora corallina NBRC 16416.</title>
        <authorList>
            <person name="Komaki H."/>
            <person name="Tamura T."/>
        </authorList>
    </citation>
    <scope>NUCLEOTIDE SEQUENCE [LARGE SCALE GENOMIC DNA]</scope>
    <source>
        <strain evidence="4 5">NBRC 16416</strain>
    </source>
</reference>
<dbReference type="InterPro" id="IPR050832">
    <property type="entry name" value="Bact_Acetyltransf"/>
</dbReference>
<dbReference type="InterPro" id="IPR016181">
    <property type="entry name" value="Acyl_CoA_acyltransferase"/>
</dbReference>
<dbReference type="PANTHER" id="PTHR43877">
    <property type="entry name" value="AMINOALKYLPHOSPHONATE N-ACETYLTRANSFERASE-RELATED-RELATED"/>
    <property type="match status" value="1"/>
</dbReference>
<dbReference type="CDD" id="cd04301">
    <property type="entry name" value="NAT_SF"/>
    <property type="match status" value="1"/>
</dbReference>
<organism evidence="4 5">
    <name type="scientific">Microbispora corallina</name>
    <dbReference type="NCBI Taxonomy" id="83302"/>
    <lineage>
        <taxon>Bacteria</taxon>
        <taxon>Bacillati</taxon>
        <taxon>Actinomycetota</taxon>
        <taxon>Actinomycetes</taxon>
        <taxon>Streptosporangiales</taxon>
        <taxon>Streptosporangiaceae</taxon>
        <taxon>Microbispora</taxon>
    </lineage>
</organism>
<dbReference type="Pfam" id="PF00583">
    <property type="entry name" value="Acetyltransf_1"/>
    <property type="match status" value="1"/>
</dbReference>
<dbReference type="Proteomes" id="UP000603904">
    <property type="component" value="Unassembled WGS sequence"/>
</dbReference>
<dbReference type="InterPro" id="IPR000182">
    <property type="entry name" value="GNAT_dom"/>
</dbReference>
<evidence type="ECO:0000259" key="3">
    <source>
        <dbReference type="PROSITE" id="PS51186"/>
    </source>
</evidence>
<proteinExistence type="predicted"/>
<accession>A0ABQ4FRG9</accession>
<sequence>MVIRRAEPADAEAIAVVHVRSWQAAYAGLMPQDHLDGLTPAMRLPLWERLLREPSWPRTGFLVAERDGSVAGFAGFGPGRDADVAPETTAEITTIYLLPEMWGAGLGSRLMTAAVDAMSAAGYEQATLWVVDANARARRFYERTGWRPDGAVQRDDSDGFPLTEIRYRRALEPRG</sequence>
<name>A0ABQ4FRG9_9ACTN</name>
<dbReference type="EMBL" id="BOOC01000001">
    <property type="protein sequence ID" value="GIH37403.1"/>
    <property type="molecule type" value="Genomic_DNA"/>
</dbReference>
<dbReference type="PANTHER" id="PTHR43877:SF2">
    <property type="entry name" value="AMINOALKYLPHOSPHONATE N-ACETYLTRANSFERASE-RELATED"/>
    <property type="match status" value="1"/>
</dbReference>
<dbReference type="Gene3D" id="3.40.630.30">
    <property type="match status" value="1"/>
</dbReference>
<protein>
    <submittedName>
        <fullName evidence="4">N-acetyltransferase</fullName>
    </submittedName>
</protein>
<feature type="domain" description="N-acetyltransferase" evidence="3">
    <location>
        <begin position="1"/>
        <end position="172"/>
    </location>
</feature>
<evidence type="ECO:0000313" key="4">
    <source>
        <dbReference type="EMBL" id="GIH37403.1"/>
    </source>
</evidence>